<keyword evidence="6" id="KW-0564">Palmitate</keyword>
<dbReference type="EMBL" id="HBHP01012938">
    <property type="protein sequence ID" value="CAD9760173.1"/>
    <property type="molecule type" value="Transcribed_RNA"/>
</dbReference>
<accession>A0A7S2TN97</accession>
<dbReference type="AlphaFoldDB" id="A0A7S2TN97"/>
<dbReference type="GO" id="GO:0019706">
    <property type="term" value="F:protein-cysteine S-palmitoyltransferase activity"/>
    <property type="evidence" value="ECO:0007669"/>
    <property type="project" value="UniProtKB-EC"/>
</dbReference>
<comment type="subcellular location">
    <subcellularLocation>
        <location evidence="1">Endomembrane system</location>
        <topology evidence="1">Multi-pass membrane protein</topology>
    </subcellularLocation>
</comment>
<evidence type="ECO:0000256" key="11">
    <source>
        <dbReference type="SAM" id="MobiDB-lite"/>
    </source>
</evidence>
<keyword evidence="2 10" id="KW-0808">Transferase</keyword>
<proteinExistence type="inferred from homology"/>
<reference evidence="13" key="1">
    <citation type="submission" date="2021-01" db="EMBL/GenBank/DDBJ databases">
        <authorList>
            <person name="Corre E."/>
            <person name="Pelletier E."/>
            <person name="Niang G."/>
            <person name="Scheremetjew M."/>
            <person name="Finn R."/>
            <person name="Kale V."/>
            <person name="Holt S."/>
            <person name="Cochrane G."/>
            <person name="Meng A."/>
            <person name="Brown T."/>
            <person name="Cohen L."/>
        </authorList>
    </citation>
    <scope>NUCLEOTIDE SEQUENCE</scope>
    <source>
        <strain evidence="13">CCMP622</strain>
    </source>
</reference>
<keyword evidence="3 10" id="KW-0812">Transmembrane</keyword>
<feature type="transmembrane region" description="Helical" evidence="10">
    <location>
        <begin position="73"/>
        <end position="94"/>
    </location>
</feature>
<gene>
    <name evidence="13" type="ORF">LSP00402_LOCUS8030</name>
</gene>
<keyword evidence="8 10" id="KW-0012">Acyltransferase</keyword>
<name>A0A7S2TN97_9EUKA</name>
<evidence type="ECO:0000256" key="9">
    <source>
        <dbReference type="ARBA" id="ARBA00048048"/>
    </source>
</evidence>
<feature type="domain" description="Palmitoyltransferase DHHC" evidence="12">
    <location>
        <begin position="125"/>
        <end position="256"/>
    </location>
</feature>
<dbReference type="EC" id="2.3.1.225" evidence="10"/>
<comment type="similarity">
    <text evidence="10">Belongs to the DHHC palmitoyltransferase family.</text>
</comment>
<feature type="transmembrane region" description="Helical" evidence="10">
    <location>
        <begin position="222"/>
        <end position="245"/>
    </location>
</feature>
<sequence>MKSRRPSEDTPLFPSSKMRNYYTLQDQEWHGINTFCCGGLVILGSNPFWFLITNILTMGPFALFIAYEYHDMGPWLTAGSCFIYGVAQYGLFCAGMMDPGIIPRNTTGRVPRVPNDDYDVDGTPLTFCETCKIFRPRRAKHCKYCDNCVERFDHHCPWVGTCIGARNYKYFILFLFSITILSAYLIGVNAWLLFKAKEASQEEGNLNQIMDALRNNWCSTMMGAYTILVFMAVANLAVYHCQLIINNQTTNEQMKETWASRRNPYDKGCVQNCCNILCTKVPESHLTCRTAMLHDDDDVESDTSAPQTRQMYHAVSSEPEHKW</sequence>
<comment type="catalytic activity">
    <reaction evidence="9 10">
        <text>L-cysteinyl-[protein] + hexadecanoyl-CoA = S-hexadecanoyl-L-cysteinyl-[protein] + CoA</text>
        <dbReference type="Rhea" id="RHEA:36683"/>
        <dbReference type="Rhea" id="RHEA-COMP:10131"/>
        <dbReference type="Rhea" id="RHEA-COMP:11032"/>
        <dbReference type="ChEBI" id="CHEBI:29950"/>
        <dbReference type="ChEBI" id="CHEBI:57287"/>
        <dbReference type="ChEBI" id="CHEBI:57379"/>
        <dbReference type="ChEBI" id="CHEBI:74151"/>
        <dbReference type="EC" id="2.3.1.225"/>
    </reaction>
</comment>
<evidence type="ECO:0000256" key="4">
    <source>
        <dbReference type="ARBA" id="ARBA00022989"/>
    </source>
</evidence>
<dbReference type="PROSITE" id="PS50216">
    <property type="entry name" value="DHHC"/>
    <property type="match status" value="1"/>
</dbReference>
<dbReference type="Pfam" id="PF01529">
    <property type="entry name" value="DHHC"/>
    <property type="match status" value="1"/>
</dbReference>
<comment type="domain">
    <text evidence="10">The DHHC domain is required for palmitoyltransferase activity.</text>
</comment>
<feature type="region of interest" description="Disordered" evidence="11">
    <location>
        <begin position="297"/>
        <end position="323"/>
    </location>
</feature>
<organism evidence="13">
    <name type="scientific">Lotharella oceanica</name>
    <dbReference type="NCBI Taxonomy" id="641309"/>
    <lineage>
        <taxon>Eukaryota</taxon>
        <taxon>Sar</taxon>
        <taxon>Rhizaria</taxon>
        <taxon>Cercozoa</taxon>
        <taxon>Chlorarachniophyceae</taxon>
        <taxon>Lotharella</taxon>
    </lineage>
</organism>
<evidence type="ECO:0000256" key="10">
    <source>
        <dbReference type="RuleBase" id="RU079119"/>
    </source>
</evidence>
<evidence type="ECO:0000256" key="2">
    <source>
        <dbReference type="ARBA" id="ARBA00022679"/>
    </source>
</evidence>
<dbReference type="GO" id="GO:0005783">
    <property type="term" value="C:endoplasmic reticulum"/>
    <property type="evidence" value="ECO:0007669"/>
    <property type="project" value="TreeGrafter"/>
</dbReference>
<evidence type="ECO:0000313" key="13">
    <source>
        <dbReference type="EMBL" id="CAD9760173.1"/>
    </source>
</evidence>
<keyword evidence="4 10" id="KW-1133">Transmembrane helix</keyword>
<evidence type="ECO:0000256" key="7">
    <source>
        <dbReference type="ARBA" id="ARBA00023288"/>
    </source>
</evidence>
<evidence type="ECO:0000256" key="8">
    <source>
        <dbReference type="ARBA" id="ARBA00023315"/>
    </source>
</evidence>
<dbReference type="GO" id="GO:0006612">
    <property type="term" value="P:protein targeting to membrane"/>
    <property type="evidence" value="ECO:0007669"/>
    <property type="project" value="TreeGrafter"/>
</dbReference>
<feature type="transmembrane region" description="Helical" evidence="10">
    <location>
        <begin position="170"/>
        <end position="194"/>
    </location>
</feature>
<dbReference type="PANTHER" id="PTHR22883">
    <property type="entry name" value="ZINC FINGER DHHC DOMAIN CONTAINING PROTEIN"/>
    <property type="match status" value="1"/>
</dbReference>
<dbReference type="PANTHER" id="PTHR22883:SF43">
    <property type="entry name" value="PALMITOYLTRANSFERASE APP"/>
    <property type="match status" value="1"/>
</dbReference>
<evidence type="ECO:0000256" key="6">
    <source>
        <dbReference type="ARBA" id="ARBA00023139"/>
    </source>
</evidence>
<evidence type="ECO:0000256" key="1">
    <source>
        <dbReference type="ARBA" id="ARBA00004127"/>
    </source>
</evidence>
<evidence type="ECO:0000256" key="5">
    <source>
        <dbReference type="ARBA" id="ARBA00023136"/>
    </source>
</evidence>
<protein>
    <recommendedName>
        <fullName evidence="10">Palmitoyltransferase</fullName>
        <ecNumber evidence="10">2.3.1.225</ecNumber>
    </recommendedName>
</protein>
<evidence type="ECO:0000259" key="12">
    <source>
        <dbReference type="Pfam" id="PF01529"/>
    </source>
</evidence>
<dbReference type="InterPro" id="IPR039859">
    <property type="entry name" value="PFA4/ZDH16/20/ERF2-like"/>
</dbReference>
<dbReference type="InterPro" id="IPR001594">
    <property type="entry name" value="Palmitoyltrfase_DHHC"/>
</dbReference>
<dbReference type="GO" id="GO:0005794">
    <property type="term" value="C:Golgi apparatus"/>
    <property type="evidence" value="ECO:0007669"/>
    <property type="project" value="TreeGrafter"/>
</dbReference>
<evidence type="ECO:0000256" key="3">
    <source>
        <dbReference type="ARBA" id="ARBA00022692"/>
    </source>
</evidence>
<keyword evidence="5 10" id="KW-0472">Membrane</keyword>
<keyword evidence="7" id="KW-0449">Lipoprotein</keyword>